<feature type="non-terminal residue" evidence="1">
    <location>
        <position position="1"/>
    </location>
</feature>
<gene>
    <name evidence="1" type="ORF">S01H1_39878</name>
</gene>
<protein>
    <recommendedName>
        <fullName evidence="2">DUF1553 domain-containing protein</fullName>
    </recommendedName>
</protein>
<proteinExistence type="predicted"/>
<organism evidence="1">
    <name type="scientific">marine sediment metagenome</name>
    <dbReference type="NCBI Taxonomy" id="412755"/>
    <lineage>
        <taxon>unclassified sequences</taxon>
        <taxon>metagenomes</taxon>
        <taxon>ecological metagenomes</taxon>
    </lineage>
</organism>
<sequence length="45" mass="4959">DIEAAKKLLAIGEFKMDTPLDGAEWAAWTMVANLVLNLDEVLNNN</sequence>
<dbReference type="EMBL" id="BARS01025210">
    <property type="protein sequence ID" value="GAG01623.1"/>
    <property type="molecule type" value="Genomic_DNA"/>
</dbReference>
<evidence type="ECO:0000313" key="1">
    <source>
        <dbReference type="EMBL" id="GAG01623.1"/>
    </source>
</evidence>
<evidence type="ECO:0008006" key="2">
    <source>
        <dbReference type="Google" id="ProtNLM"/>
    </source>
</evidence>
<reference evidence="1" key="1">
    <citation type="journal article" date="2014" name="Front. Microbiol.">
        <title>High frequency of phylogenetically diverse reductive dehalogenase-homologous genes in deep subseafloor sedimentary metagenomes.</title>
        <authorList>
            <person name="Kawai M."/>
            <person name="Futagami T."/>
            <person name="Toyoda A."/>
            <person name="Takaki Y."/>
            <person name="Nishi S."/>
            <person name="Hori S."/>
            <person name="Arai W."/>
            <person name="Tsubouchi T."/>
            <person name="Morono Y."/>
            <person name="Uchiyama I."/>
            <person name="Ito T."/>
            <person name="Fujiyama A."/>
            <person name="Inagaki F."/>
            <person name="Takami H."/>
        </authorList>
    </citation>
    <scope>NUCLEOTIDE SEQUENCE</scope>
    <source>
        <strain evidence="1">Expedition CK06-06</strain>
    </source>
</reference>
<name>X0UMR9_9ZZZZ</name>
<comment type="caution">
    <text evidence="1">The sequence shown here is derived from an EMBL/GenBank/DDBJ whole genome shotgun (WGS) entry which is preliminary data.</text>
</comment>
<dbReference type="AlphaFoldDB" id="X0UMR9"/>
<accession>X0UMR9</accession>